<dbReference type="AlphaFoldDB" id="A0A8S3YNS7"/>
<gene>
    <name evidence="2" type="ORF">CUNI_LOCUS4322</name>
</gene>
<name>A0A8S3YNS7_9EUPU</name>
<accession>A0A8S3YNS7</accession>
<dbReference type="Pfam" id="PF20049">
    <property type="entry name" value="DUF6451"/>
    <property type="match status" value="1"/>
</dbReference>
<keyword evidence="3" id="KW-1185">Reference proteome</keyword>
<proteinExistence type="predicted"/>
<reference evidence="2" key="1">
    <citation type="submission" date="2021-04" db="EMBL/GenBank/DDBJ databases">
        <authorList>
            <consortium name="Molecular Ecology Group"/>
        </authorList>
    </citation>
    <scope>NUCLEOTIDE SEQUENCE</scope>
</reference>
<protein>
    <recommendedName>
        <fullName evidence="1">DUF6451 domain-containing protein</fullName>
    </recommendedName>
</protein>
<dbReference type="InterPro" id="IPR045609">
    <property type="entry name" value="DUF6451"/>
</dbReference>
<dbReference type="PANTHER" id="PTHR47027">
    <property type="entry name" value="REVERSE TRANSCRIPTASE DOMAIN-CONTAINING PROTEIN"/>
    <property type="match status" value="1"/>
</dbReference>
<evidence type="ECO:0000259" key="1">
    <source>
        <dbReference type="Pfam" id="PF20049"/>
    </source>
</evidence>
<dbReference type="EMBL" id="CAJHNH020000603">
    <property type="protein sequence ID" value="CAG5118764.1"/>
    <property type="molecule type" value="Genomic_DNA"/>
</dbReference>
<sequence length="243" mass="28560">IQDKLNILNARSHQLGLKIHKGKTKIMRINQANSNVVSLKGTPLQDVESYTYLGSNVDKDRGTDGDIKIRIQKARGAFIALGNLWRSKEIKRNTKLKNFNSNVKSVLLYGAETWRTTKAITNKLQIFINWCLRRIEGIKWYDRITNVELWERTKQAPVDQEVRKRRWRWIGHTLRKQENSITRMSLHWNPQGHRNKGRPKNTWRRELENEVRKTGRTWGELYAMAKDRTTWRELVEGLCSIGG</sequence>
<evidence type="ECO:0000313" key="2">
    <source>
        <dbReference type="EMBL" id="CAG5118764.1"/>
    </source>
</evidence>
<organism evidence="2 3">
    <name type="scientific">Candidula unifasciata</name>
    <dbReference type="NCBI Taxonomy" id="100452"/>
    <lineage>
        <taxon>Eukaryota</taxon>
        <taxon>Metazoa</taxon>
        <taxon>Spiralia</taxon>
        <taxon>Lophotrochozoa</taxon>
        <taxon>Mollusca</taxon>
        <taxon>Gastropoda</taxon>
        <taxon>Heterobranchia</taxon>
        <taxon>Euthyneura</taxon>
        <taxon>Panpulmonata</taxon>
        <taxon>Eupulmonata</taxon>
        <taxon>Stylommatophora</taxon>
        <taxon>Helicina</taxon>
        <taxon>Helicoidea</taxon>
        <taxon>Geomitridae</taxon>
        <taxon>Candidula</taxon>
    </lineage>
</organism>
<dbReference type="Proteomes" id="UP000678393">
    <property type="component" value="Unassembled WGS sequence"/>
</dbReference>
<evidence type="ECO:0000313" key="3">
    <source>
        <dbReference type="Proteomes" id="UP000678393"/>
    </source>
</evidence>
<dbReference type="PANTHER" id="PTHR47027:SF25">
    <property type="entry name" value="REVERSE TRANSCRIPTASE DOMAIN-CONTAINING PROTEIN"/>
    <property type="match status" value="1"/>
</dbReference>
<feature type="domain" description="DUF6451" evidence="1">
    <location>
        <begin position="77"/>
        <end position="109"/>
    </location>
</feature>
<dbReference type="OrthoDB" id="10059790at2759"/>
<feature type="non-terminal residue" evidence="2">
    <location>
        <position position="1"/>
    </location>
</feature>
<comment type="caution">
    <text evidence="2">The sequence shown here is derived from an EMBL/GenBank/DDBJ whole genome shotgun (WGS) entry which is preliminary data.</text>
</comment>